<dbReference type="NCBIfam" id="NF045728">
    <property type="entry name" value="glycosyl_F510_1955"/>
    <property type="match status" value="1"/>
</dbReference>
<feature type="region of interest" description="Disordered" evidence="1">
    <location>
        <begin position="87"/>
        <end position="109"/>
    </location>
</feature>
<proteinExistence type="predicted"/>
<keyword evidence="4" id="KW-1185">Reference proteome</keyword>
<reference evidence="4" key="2">
    <citation type="submission" date="2016-02" db="EMBL/GenBank/DDBJ databases">
        <title>Draft genome sequence of five rapidly growing Mycobacterium species.</title>
        <authorList>
            <person name="Katahira K."/>
            <person name="Gotou Y."/>
            <person name="Iida K."/>
            <person name="Ogura Y."/>
            <person name="Hayashi T."/>
        </authorList>
    </citation>
    <scope>NUCLEOTIDE SEQUENCE [LARGE SCALE GENOMIC DNA]</scope>
    <source>
        <strain evidence="4">JCM15298</strain>
    </source>
</reference>
<dbReference type="Proteomes" id="UP000069443">
    <property type="component" value="Unassembled WGS sequence"/>
</dbReference>
<dbReference type="OrthoDB" id="9764804at2"/>
<dbReference type="SUPFAM" id="SSF110296">
    <property type="entry name" value="Oligoxyloglucan reducing end-specific cellobiohydrolase"/>
    <property type="match status" value="1"/>
</dbReference>
<accession>A0A100WEC1</accession>
<evidence type="ECO:0000313" key="4">
    <source>
        <dbReference type="Proteomes" id="UP000069443"/>
    </source>
</evidence>
<dbReference type="EMBL" id="BCSY01000051">
    <property type="protein sequence ID" value="GAS96451.1"/>
    <property type="molecule type" value="Genomic_DNA"/>
</dbReference>
<dbReference type="InterPro" id="IPR015943">
    <property type="entry name" value="WD40/YVTN_repeat-like_dom_sf"/>
</dbReference>
<organism evidence="3 4">
    <name type="scientific">Mycolicibacterium canariasense</name>
    <name type="common">Mycobacterium canariasense</name>
    <dbReference type="NCBI Taxonomy" id="228230"/>
    <lineage>
        <taxon>Bacteria</taxon>
        <taxon>Bacillati</taxon>
        <taxon>Actinomycetota</taxon>
        <taxon>Actinomycetes</taxon>
        <taxon>Mycobacteriales</taxon>
        <taxon>Mycobacteriaceae</taxon>
        <taxon>Mycolicibacterium</taxon>
    </lineage>
</organism>
<dbReference type="Gene3D" id="2.130.10.10">
    <property type="entry name" value="YVTN repeat-like/Quinoprotein amine dehydrogenase"/>
    <property type="match status" value="2"/>
</dbReference>
<dbReference type="CDD" id="cd15482">
    <property type="entry name" value="Sialidase_non-viral"/>
    <property type="match status" value="1"/>
</dbReference>
<feature type="signal peptide" evidence="2">
    <location>
        <begin position="1"/>
        <end position="23"/>
    </location>
</feature>
<dbReference type="PROSITE" id="PS51257">
    <property type="entry name" value="PROKAR_LIPOPROTEIN"/>
    <property type="match status" value="1"/>
</dbReference>
<evidence type="ECO:0000313" key="3">
    <source>
        <dbReference type="EMBL" id="GAS96451.1"/>
    </source>
</evidence>
<dbReference type="RefSeq" id="WP_062657488.1">
    <property type="nucleotide sequence ID" value="NZ_BCSY01000051.1"/>
</dbReference>
<sequence length="280" mass="29743">MQLRKFIAVIVTGVLAAACSSNAPDDAPAIVPGMVHIHGLGLNPPDEALYVATHYGLYTVDDGQAPQRVSDLAQDFMGFTVTGTDEFLASGHPDPADRQQPPHLGLIKSSDAGQSWESVSLHGSADFHALEYRHGRVYGHDSQSGAVMVSLDEQSWQRRAEIAAFDLAVSPEDADEILATTQYGLLRSTDGATTFGAISGAPPLVFVSWPERGPLLGADLEGRLYTSTDNGQIWRPQHALNSEPQALLAAGDGRVYIATDTAIYSSTDDGATVSVLTVVE</sequence>
<protein>
    <submittedName>
        <fullName evidence="3">BNR/Asp-box repeat protein</fullName>
    </submittedName>
</protein>
<comment type="caution">
    <text evidence="3">The sequence shown here is derived from an EMBL/GenBank/DDBJ whole genome shotgun (WGS) entry which is preliminary data.</text>
</comment>
<feature type="chain" id="PRO_5038573736" evidence="2">
    <location>
        <begin position="24"/>
        <end position="280"/>
    </location>
</feature>
<dbReference type="AlphaFoldDB" id="A0A100WEC1"/>
<name>A0A100WEC1_MYCCR</name>
<gene>
    <name evidence="3" type="ORF">RMCC_3417</name>
</gene>
<dbReference type="STRING" id="228230.RMCC_3417"/>
<reference evidence="4" key="1">
    <citation type="journal article" date="2016" name="Genome Announc.">
        <title>Draft Genome Sequences of Five Rapidly Growing Mycobacterium Species, M. thermoresistibile, M. fortuitum subsp. acetamidolyticum, M. canariasense, M. brisbanense, and M. novocastrense.</title>
        <authorList>
            <person name="Katahira K."/>
            <person name="Ogura Y."/>
            <person name="Gotoh Y."/>
            <person name="Hayashi T."/>
        </authorList>
    </citation>
    <scope>NUCLEOTIDE SEQUENCE [LARGE SCALE GENOMIC DNA]</scope>
    <source>
        <strain evidence="4">JCM15298</strain>
    </source>
</reference>
<dbReference type="InterPro" id="IPR054817">
    <property type="entry name" value="Glycosyl_F510_1955-like"/>
</dbReference>
<evidence type="ECO:0000256" key="1">
    <source>
        <dbReference type="SAM" id="MobiDB-lite"/>
    </source>
</evidence>
<evidence type="ECO:0000256" key="2">
    <source>
        <dbReference type="SAM" id="SignalP"/>
    </source>
</evidence>
<keyword evidence="2" id="KW-0732">Signal</keyword>